<dbReference type="EMBL" id="LAYY01000005">
    <property type="protein sequence ID" value="KKK38948.1"/>
    <property type="molecule type" value="Genomic_DNA"/>
</dbReference>
<comment type="caution">
    <text evidence="1">The sequence shown here is derived from an EMBL/GenBank/DDBJ whole genome shotgun (WGS) entry which is preliminary data.</text>
</comment>
<evidence type="ECO:0000313" key="1">
    <source>
        <dbReference type="EMBL" id="KKK38948.1"/>
    </source>
</evidence>
<gene>
    <name evidence="1" type="ORF">WQ57_06275</name>
</gene>
<dbReference type="PATRIC" id="fig|1408103.3.peg.1414"/>
<protein>
    <submittedName>
        <fullName evidence="1">Uncharacterized protein</fullName>
    </submittedName>
</protein>
<name>A0A0M2SXQ0_9BACI</name>
<dbReference type="Proteomes" id="UP000034166">
    <property type="component" value="Unassembled WGS sequence"/>
</dbReference>
<proteinExistence type="predicted"/>
<organism evidence="1 2">
    <name type="scientific">Mesobacillus campisalis</name>
    <dbReference type="NCBI Taxonomy" id="1408103"/>
    <lineage>
        <taxon>Bacteria</taxon>
        <taxon>Bacillati</taxon>
        <taxon>Bacillota</taxon>
        <taxon>Bacilli</taxon>
        <taxon>Bacillales</taxon>
        <taxon>Bacillaceae</taxon>
        <taxon>Mesobacillus</taxon>
    </lineage>
</organism>
<sequence>MGTVLLLQFWVASLPFVTALMKINGEIPITLGNTNVSRDLRGVFPLIFIKSLLFVLKKADNRKISAYFGLLDPCKLP</sequence>
<dbReference type="AlphaFoldDB" id="A0A0M2SXQ0"/>
<evidence type="ECO:0000313" key="2">
    <source>
        <dbReference type="Proteomes" id="UP000034166"/>
    </source>
</evidence>
<reference evidence="1 2" key="1">
    <citation type="submission" date="2015-04" db="EMBL/GenBank/DDBJ databases">
        <title>Taxonomic description and genome sequence of Bacillus campisalis sp. nov., a novel member of the genus Bacillus isolated from solar saltern.</title>
        <authorList>
            <person name="Mathan Kumar R."/>
            <person name="Kaur G."/>
            <person name="Kumar A."/>
            <person name="Singh N.K."/>
            <person name="Kaur N."/>
            <person name="Kumar N."/>
            <person name="Mayilraj S."/>
        </authorList>
    </citation>
    <scope>NUCLEOTIDE SEQUENCE [LARGE SCALE GENOMIC DNA]</scope>
    <source>
        <strain evidence="1 2">SA2-6</strain>
    </source>
</reference>
<accession>A0A0M2SXQ0</accession>
<keyword evidence="2" id="KW-1185">Reference proteome</keyword>